<feature type="DNA-binding region" description="Fork-head" evidence="2">
    <location>
        <begin position="104"/>
        <end position="197"/>
    </location>
</feature>
<dbReference type="InterPro" id="IPR036388">
    <property type="entry name" value="WH-like_DNA-bd_sf"/>
</dbReference>
<dbReference type="AlphaFoldDB" id="A0A4Z2IAN9"/>
<dbReference type="PROSITE" id="PS50039">
    <property type="entry name" value="FORK_HEAD_3"/>
    <property type="match status" value="1"/>
</dbReference>
<proteinExistence type="predicted"/>
<feature type="compositionally biased region" description="Polar residues" evidence="3">
    <location>
        <begin position="38"/>
        <end position="54"/>
    </location>
</feature>
<dbReference type="Pfam" id="PF00250">
    <property type="entry name" value="Forkhead"/>
    <property type="match status" value="1"/>
</dbReference>
<gene>
    <name evidence="5" type="primary">foxb1_0</name>
    <name evidence="5" type="ORF">EYF80_014773</name>
</gene>
<name>A0A4Z2IAN9_9TELE</name>
<evidence type="ECO:0000259" key="4">
    <source>
        <dbReference type="PROSITE" id="PS50039"/>
    </source>
</evidence>
<dbReference type="InterPro" id="IPR047519">
    <property type="entry name" value="FH_FOXQ2-like"/>
</dbReference>
<dbReference type="PANTHER" id="PTHR11829:SF142">
    <property type="entry name" value="FORK-HEAD DOMAIN-CONTAINING PROTEIN"/>
    <property type="match status" value="1"/>
</dbReference>
<feature type="region of interest" description="Disordered" evidence="3">
    <location>
        <begin position="1"/>
        <end position="106"/>
    </location>
</feature>
<evidence type="ECO:0000313" key="5">
    <source>
        <dbReference type="EMBL" id="TNN75027.1"/>
    </source>
</evidence>
<dbReference type="PRINTS" id="PR00053">
    <property type="entry name" value="FORKHEAD"/>
</dbReference>
<organism evidence="5 6">
    <name type="scientific">Liparis tanakae</name>
    <name type="common">Tanaka's snailfish</name>
    <dbReference type="NCBI Taxonomy" id="230148"/>
    <lineage>
        <taxon>Eukaryota</taxon>
        <taxon>Metazoa</taxon>
        <taxon>Chordata</taxon>
        <taxon>Craniata</taxon>
        <taxon>Vertebrata</taxon>
        <taxon>Euteleostomi</taxon>
        <taxon>Actinopterygii</taxon>
        <taxon>Neopterygii</taxon>
        <taxon>Teleostei</taxon>
        <taxon>Neoteleostei</taxon>
        <taxon>Acanthomorphata</taxon>
        <taxon>Eupercaria</taxon>
        <taxon>Perciformes</taxon>
        <taxon>Cottioidei</taxon>
        <taxon>Cottales</taxon>
        <taxon>Liparidae</taxon>
        <taxon>Liparis</taxon>
    </lineage>
</organism>
<comment type="subcellular location">
    <subcellularLocation>
        <location evidence="2">Nucleus</location>
    </subcellularLocation>
</comment>
<dbReference type="InterPro" id="IPR001766">
    <property type="entry name" value="Fork_head_dom"/>
</dbReference>
<dbReference type="SMART" id="SM00339">
    <property type="entry name" value="FH"/>
    <property type="match status" value="1"/>
</dbReference>
<keyword evidence="6" id="KW-1185">Reference proteome</keyword>
<keyword evidence="2" id="KW-0539">Nucleus</keyword>
<feature type="domain" description="Fork-head" evidence="4">
    <location>
        <begin position="104"/>
        <end position="197"/>
    </location>
</feature>
<evidence type="ECO:0000313" key="6">
    <source>
        <dbReference type="Proteomes" id="UP000314294"/>
    </source>
</evidence>
<dbReference type="OrthoDB" id="5954824at2759"/>
<dbReference type="Gene3D" id="1.10.10.10">
    <property type="entry name" value="Winged helix-like DNA-binding domain superfamily/Winged helix DNA-binding domain"/>
    <property type="match status" value="1"/>
</dbReference>
<protein>
    <submittedName>
        <fullName evidence="5">Forkhead box protein B1</fullName>
    </submittedName>
</protein>
<dbReference type="GO" id="GO:0005634">
    <property type="term" value="C:nucleus"/>
    <property type="evidence" value="ECO:0007669"/>
    <property type="project" value="UniProtKB-SubCell"/>
</dbReference>
<comment type="caution">
    <text evidence="5">The sequence shown here is derived from an EMBL/GenBank/DDBJ whole genome shotgun (WGS) entry which is preliminary data.</text>
</comment>
<accession>A0A4Z2IAN9</accession>
<evidence type="ECO:0000256" key="2">
    <source>
        <dbReference type="PROSITE-ProRule" id="PRU00089"/>
    </source>
</evidence>
<dbReference type="CDD" id="cd20035">
    <property type="entry name" value="FH_FOXQ2-like"/>
    <property type="match status" value="1"/>
</dbReference>
<dbReference type="Proteomes" id="UP000314294">
    <property type="component" value="Unassembled WGS sequence"/>
</dbReference>
<dbReference type="SUPFAM" id="SSF46785">
    <property type="entry name" value="Winged helix' DNA-binding domain"/>
    <property type="match status" value="1"/>
</dbReference>
<evidence type="ECO:0000256" key="3">
    <source>
        <dbReference type="SAM" id="MobiDB-lite"/>
    </source>
</evidence>
<reference evidence="5 6" key="1">
    <citation type="submission" date="2019-03" db="EMBL/GenBank/DDBJ databases">
        <title>First draft genome of Liparis tanakae, snailfish: a comprehensive survey of snailfish specific genes.</title>
        <authorList>
            <person name="Kim W."/>
            <person name="Song I."/>
            <person name="Jeong J.-H."/>
            <person name="Kim D."/>
            <person name="Kim S."/>
            <person name="Ryu S."/>
            <person name="Song J.Y."/>
            <person name="Lee S.K."/>
        </authorList>
    </citation>
    <scope>NUCLEOTIDE SEQUENCE [LARGE SCALE GENOMIC DNA]</scope>
    <source>
        <tissue evidence="5">Muscle</tissue>
    </source>
</reference>
<dbReference type="PANTHER" id="PTHR11829">
    <property type="entry name" value="FORKHEAD BOX PROTEIN"/>
    <property type="match status" value="1"/>
</dbReference>
<dbReference type="GO" id="GO:0000981">
    <property type="term" value="F:DNA-binding transcription factor activity, RNA polymerase II-specific"/>
    <property type="evidence" value="ECO:0007669"/>
    <property type="project" value="TreeGrafter"/>
</dbReference>
<dbReference type="EMBL" id="SRLO01000108">
    <property type="protein sequence ID" value="TNN75027.1"/>
    <property type="molecule type" value="Genomic_DNA"/>
</dbReference>
<sequence length="323" mass="36434">MEDGSSRTGGRERLDLGFTIDDLLFNKGVKGSKEEATGSHTAEQTANNPLNHQNPEPEEVAVRSETRGKLRQRSEAETEERKVKEEEGEEETTTATSTGSGPEKPKQSYVALISKAILGSEQKKLLLCDIYQWIMDHFPYFKSKDKNWRNGVRHNLSLNGCFIKAGRSDYGKGHFWAIHSTNYQDFANGDYQCRRARRRGRREAGPIPLSYCCFPQTQRLPLSCLAPRLYWHWSSMQSQGGVHPSFTPHCVLYRPWPGSEGQRWPEGNKSTSMIGTLTRSLALSSAALALPPTAFTSHLHFVAEIPKKTPSCRKMTPLIHRSR</sequence>
<dbReference type="InterPro" id="IPR050211">
    <property type="entry name" value="FOX_domain-containing"/>
</dbReference>
<dbReference type="GO" id="GO:0000978">
    <property type="term" value="F:RNA polymerase II cis-regulatory region sequence-specific DNA binding"/>
    <property type="evidence" value="ECO:0007669"/>
    <property type="project" value="TreeGrafter"/>
</dbReference>
<feature type="compositionally biased region" description="Low complexity" evidence="3">
    <location>
        <begin position="93"/>
        <end position="102"/>
    </location>
</feature>
<keyword evidence="1 2" id="KW-0238">DNA-binding</keyword>
<dbReference type="GO" id="GO:0009653">
    <property type="term" value="P:anatomical structure morphogenesis"/>
    <property type="evidence" value="ECO:0007669"/>
    <property type="project" value="TreeGrafter"/>
</dbReference>
<dbReference type="GO" id="GO:0030154">
    <property type="term" value="P:cell differentiation"/>
    <property type="evidence" value="ECO:0007669"/>
    <property type="project" value="TreeGrafter"/>
</dbReference>
<dbReference type="InterPro" id="IPR036390">
    <property type="entry name" value="WH_DNA-bd_sf"/>
</dbReference>
<evidence type="ECO:0000256" key="1">
    <source>
        <dbReference type="ARBA" id="ARBA00023125"/>
    </source>
</evidence>
<feature type="compositionally biased region" description="Basic and acidic residues" evidence="3">
    <location>
        <begin position="60"/>
        <end position="85"/>
    </location>
</feature>